<proteinExistence type="predicted"/>
<evidence type="ECO:0000313" key="1">
    <source>
        <dbReference type="EMBL" id="VFU18627.1"/>
    </source>
</evidence>
<reference evidence="1" key="1">
    <citation type="submission" date="2019-03" db="EMBL/GenBank/DDBJ databases">
        <authorList>
            <person name="Hao L."/>
        </authorList>
    </citation>
    <scope>NUCLEOTIDE SEQUENCE</scope>
</reference>
<accession>A0A485M5C7</accession>
<organism evidence="1">
    <name type="scientific">anaerobic digester metagenome</name>
    <dbReference type="NCBI Taxonomy" id="1263854"/>
    <lineage>
        <taxon>unclassified sequences</taxon>
        <taxon>metagenomes</taxon>
        <taxon>ecological metagenomes</taxon>
    </lineage>
</organism>
<protein>
    <submittedName>
        <fullName evidence="1">Uncharacterized protein</fullName>
    </submittedName>
</protein>
<dbReference type="AlphaFoldDB" id="A0A485M5C7"/>
<name>A0A485M5C7_9ZZZZ</name>
<dbReference type="EMBL" id="CAADRM010000156">
    <property type="protein sequence ID" value="VFU18627.1"/>
    <property type="molecule type" value="Genomic_DNA"/>
</dbReference>
<sequence length="96" mass="11157">MSELGSLLRFFLDTKVRRRRIHLMASFKLTNRCNLACRGCPNGMENRTVLRPWLAIFISSQSPEATRRLPDCHDTRIGFLRPQTRCLRIASNKLLI</sequence>
<gene>
    <name evidence="1" type="ORF">SCFA_880003</name>
</gene>